<dbReference type="EMBL" id="PYSW02000031">
    <property type="protein sequence ID" value="KAG2378881.1"/>
    <property type="molecule type" value="Genomic_DNA"/>
</dbReference>
<keyword evidence="1" id="KW-1133">Transmembrane helix</keyword>
<evidence type="ECO:0000313" key="2">
    <source>
        <dbReference type="EMBL" id="KAG2378881.1"/>
    </source>
</evidence>
<keyword evidence="1" id="KW-0472">Membrane</keyword>
<comment type="caution">
    <text evidence="2">The sequence shown here is derived from an EMBL/GenBank/DDBJ whole genome shotgun (WGS) entry which is preliminary data.</text>
</comment>
<dbReference type="Gene3D" id="3.40.190.10">
    <property type="entry name" value="Periplasmic binding protein-like II"/>
    <property type="match status" value="2"/>
</dbReference>
<reference evidence="2 3" key="1">
    <citation type="journal article" date="2018" name="BMC Genomics">
        <title>The genome of Naegleria lovaniensis, the basis for a comparative approach to unravel pathogenicity factors of the human pathogenic amoeba N. fowleri.</title>
        <authorList>
            <person name="Liechti N."/>
            <person name="Schurch N."/>
            <person name="Bruggmann R."/>
            <person name="Wittwer M."/>
        </authorList>
    </citation>
    <scope>NUCLEOTIDE SEQUENCE [LARGE SCALE GENOMIC DNA]</scope>
    <source>
        <strain evidence="2 3">ATCC 30569</strain>
    </source>
</reference>
<gene>
    <name evidence="2" type="ORF">C9374_008029</name>
</gene>
<dbReference type="Proteomes" id="UP000816034">
    <property type="component" value="Unassembled WGS sequence"/>
</dbReference>
<dbReference type="GeneID" id="68100483"/>
<evidence type="ECO:0000256" key="1">
    <source>
        <dbReference type="SAM" id="Phobius"/>
    </source>
</evidence>
<dbReference type="RefSeq" id="XP_044546143.1">
    <property type="nucleotide sequence ID" value="XM_044698060.1"/>
</dbReference>
<feature type="transmembrane region" description="Helical" evidence="1">
    <location>
        <begin position="281"/>
        <end position="303"/>
    </location>
</feature>
<dbReference type="AlphaFoldDB" id="A0AA88KI50"/>
<organism evidence="2 3">
    <name type="scientific">Naegleria lovaniensis</name>
    <name type="common">Amoeba</name>
    <dbReference type="NCBI Taxonomy" id="51637"/>
    <lineage>
        <taxon>Eukaryota</taxon>
        <taxon>Discoba</taxon>
        <taxon>Heterolobosea</taxon>
        <taxon>Tetramitia</taxon>
        <taxon>Eutetramitia</taxon>
        <taxon>Vahlkampfiidae</taxon>
        <taxon>Naegleria</taxon>
    </lineage>
</organism>
<protein>
    <recommendedName>
        <fullName evidence="4">Solute-binding protein family 3/N-terminal domain-containing protein</fullName>
    </recommendedName>
</protein>
<dbReference type="SUPFAM" id="SSF53850">
    <property type="entry name" value="Periplasmic binding protein-like II"/>
    <property type="match status" value="1"/>
</dbReference>
<name>A0AA88KI50_NAELO</name>
<evidence type="ECO:0008006" key="4">
    <source>
        <dbReference type="Google" id="ProtNLM"/>
    </source>
</evidence>
<proteinExistence type="predicted"/>
<evidence type="ECO:0000313" key="3">
    <source>
        <dbReference type="Proteomes" id="UP000816034"/>
    </source>
</evidence>
<accession>A0AA88KI50</accession>
<keyword evidence="3" id="KW-1185">Reference proteome</keyword>
<sequence>MTSSSLVWAQQSLRSSSFIQAIDAATSVYIASQEWKDYLVSFNIVFPVPSCTTTSANDFPATLDLLKNGTTRVPVLNLCYEHNALHPWPLIHQKAGQLLVSTLKNQYKIQDLVANFTTVNTTLLGYFNSLKAAVDSGECDVIIASTNWDNSRLSQAHFQCAYGTSFNGYLRSALDADTIKVTSVNDLNQPGVKVAVYKATTYDQYATANLAKAEIVRFSGGYYEAWPMILNNQVHAMITDAADLFSWLAANKANCSSCKVDVFGNQFSFGSFTTSKIVKSLGSSVVINFTYIFLLMMSAIMFMC</sequence>
<keyword evidence="1" id="KW-0812">Transmembrane</keyword>